<evidence type="ECO:0000313" key="2">
    <source>
        <dbReference type="Proteomes" id="UP001595776"/>
    </source>
</evidence>
<keyword evidence="2" id="KW-1185">Reference proteome</keyword>
<protein>
    <submittedName>
        <fullName evidence="1">Uncharacterized protein</fullName>
    </submittedName>
</protein>
<sequence length="129" mass="14770">MLQGQTLRPDDVEFHDAVILAIEQQGNDRILLVEYAYVSSLARTVECNVKLLGIGPVQCSDEGSVELKMLGDDAAILDFDVDSRGQCNLLVIWDNYENRDEKTGHHEQITRRYLFSCQKMEIVFLRYSE</sequence>
<name>A0ABV8UER7_9PROT</name>
<dbReference type="Proteomes" id="UP001595776">
    <property type="component" value="Unassembled WGS sequence"/>
</dbReference>
<dbReference type="RefSeq" id="WP_068146835.1">
    <property type="nucleotide sequence ID" value="NZ_JBHSCR010000016.1"/>
</dbReference>
<evidence type="ECO:0000313" key="1">
    <source>
        <dbReference type="EMBL" id="MFC4349263.1"/>
    </source>
</evidence>
<gene>
    <name evidence="1" type="ORF">ACFO5Q_15530</name>
</gene>
<organism evidence="1 2">
    <name type="scientific">Kordiimonas lipolytica</name>
    <dbReference type="NCBI Taxonomy" id="1662421"/>
    <lineage>
        <taxon>Bacteria</taxon>
        <taxon>Pseudomonadati</taxon>
        <taxon>Pseudomonadota</taxon>
        <taxon>Alphaproteobacteria</taxon>
        <taxon>Kordiimonadales</taxon>
        <taxon>Kordiimonadaceae</taxon>
        <taxon>Kordiimonas</taxon>
    </lineage>
</organism>
<dbReference type="EMBL" id="JBHSCR010000016">
    <property type="protein sequence ID" value="MFC4349263.1"/>
    <property type="molecule type" value="Genomic_DNA"/>
</dbReference>
<comment type="caution">
    <text evidence="1">The sequence shown here is derived from an EMBL/GenBank/DDBJ whole genome shotgun (WGS) entry which is preliminary data.</text>
</comment>
<reference evidence="2" key="1">
    <citation type="journal article" date="2019" name="Int. J. Syst. Evol. Microbiol.">
        <title>The Global Catalogue of Microorganisms (GCM) 10K type strain sequencing project: providing services to taxonomists for standard genome sequencing and annotation.</title>
        <authorList>
            <consortium name="The Broad Institute Genomics Platform"/>
            <consortium name="The Broad Institute Genome Sequencing Center for Infectious Disease"/>
            <person name="Wu L."/>
            <person name="Ma J."/>
        </authorList>
    </citation>
    <scope>NUCLEOTIDE SEQUENCE [LARGE SCALE GENOMIC DNA]</scope>
    <source>
        <strain evidence="2">CGMCC 1.15304</strain>
    </source>
</reference>
<proteinExistence type="predicted"/>
<accession>A0ABV8UER7</accession>